<dbReference type="Proteomes" id="UP001152172">
    <property type="component" value="Unassembled WGS sequence"/>
</dbReference>
<accession>A0A9X3RAG2</accession>
<dbReference type="InterPro" id="IPR019649">
    <property type="entry name" value="DUF2512"/>
</dbReference>
<comment type="caution">
    <text evidence="2">The sequence shown here is derived from an EMBL/GenBank/DDBJ whole genome shotgun (WGS) entry which is preliminary data.</text>
</comment>
<evidence type="ECO:0000313" key="2">
    <source>
        <dbReference type="EMBL" id="MCZ8534555.1"/>
    </source>
</evidence>
<dbReference type="Pfam" id="PF10710">
    <property type="entry name" value="DUF2512"/>
    <property type="match status" value="1"/>
</dbReference>
<keyword evidence="1" id="KW-1133">Transmembrane helix</keyword>
<name>A0A9X3RAG2_9BACI</name>
<evidence type="ECO:0000256" key="1">
    <source>
        <dbReference type="SAM" id="Phobius"/>
    </source>
</evidence>
<evidence type="ECO:0000313" key="3">
    <source>
        <dbReference type="Proteomes" id="UP001152172"/>
    </source>
</evidence>
<keyword evidence="3" id="KW-1185">Reference proteome</keyword>
<feature type="transmembrane region" description="Helical" evidence="1">
    <location>
        <begin position="85"/>
        <end position="103"/>
    </location>
</feature>
<keyword evidence="1" id="KW-0472">Membrane</keyword>
<protein>
    <submittedName>
        <fullName evidence="2">YndM family protein</fullName>
    </submittedName>
</protein>
<proteinExistence type="predicted"/>
<dbReference type="AlphaFoldDB" id="A0A9X3RAG2"/>
<organism evidence="2 3">
    <name type="scientific">Psychrobacillus psychrodurans</name>
    <dbReference type="NCBI Taxonomy" id="126157"/>
    <lineage>
        <taxon>Bacteria</taxon>
        <taxon>Bacillati</taxon>
        <taxon>Bacillota</taxon>
        <taxon>Bacilli</taxon>
        <taxon>Bacillales</taxon>
        <taxon>Bacillaceae</taxon>
        <taxon>Psychrobacillus</taxon>
    </lineage>
</organism>
<gene>
    <name evidence="2" type="ORF">M9R61_14690</name>
</gene>
<feature type="transmembrane region" description="Helical" evidence="1">
    <location>
        <begin position="57"/>
        <end position="79"/>
    </location>
</feature>
<keyword evidence="1" id="KW-0812">Transmembrane</keyword>
<dbReference type="EMBL" id="JAMKBI010000011">
    <property type="protein sequence ID" value="MCZ8534555.1"/>
    <property type="molecule type" value="Genomic_DNA"/>
</dbReference>
<reference evidence="2" key="1">
    <citation type="submission" date="2022-05" db="EMBL/GenBank/DDBJ databases">
        <authorList>
            <person name="Colautti A."/>
            <person name="Iacumin L."/>
        </authorList>
    </citation>
    <scope>NUCLEOTIDE SEQUENCE</scope>
    <source>
        <strain evidence="2">DSM 30747</strain>
    </source>
</reference>
<sequence length="155" mass="17549">MYMKALFMKFLMITAVLWVILSLIYDVSFTDVLITSVLLTAVGYVGDVFILPKIGNVWAAISDFVIAYAVIYFLGSYIYEQPLALGTAAFISALILMVGELLLHRYMHTNIFEPRKSNPNEKVGYYNRTNLQTEFAEEVEIESISKEVKGINSKK</sequence>
<dbReference type="RefSeq" id="WP_269922694.1">
    <property type="nucleotide sequence ID" value="NZ_JAMKBI010000011.1"/>
</dbReference>
<feature type="transmembrane region" description="Helical" evidence="1">
    <location>
        <begin position="32"/>
        <end position="50"/>
    </location>
</feature>